<dbReference type="EMBL" id="BJOC01000003">
    <property type="protein sequence ID" value="GED21076.1"/>
    <property type="molecule type" value="Genomic_DNA"/>
</dbReference>
<dbReference type="Proteomes" id="UP000319812">
    <property type="component" value="Unassembled WGS sequence"/>
</dbReference>
<protein>
    <submittedName>
        <fullName evidence="1">Pilus assembly protein PilN</fullName>
    </submittedName>
</protein>
<evidence type="ECO:0000313" key="2">
    <source>
        <dbReference type="Proteomes" id="UP000319812"/>
    </source>
</evidence>
<evidence type="ECO:0000313" key="1">
    <source>
        <dbReference type="EMBL" id="GED21076.1"/>
    </source>
</evidence>
<dbReference type="PANTHER" id="PTHR40278">
    <property type="entry name" value="DNA UTILIZATION PROTEIN HOFN"/>
    <property type="match status" value="1"/>
</dbReference>
<gene>
    <name evidence="1" type="ORF">HHA01_00530</name>
</gene>
<dbReference type="Pfam" id="PF05137">
    <property type="entry name" value="PilN"/>
    <property type="match status" value="1"/>
</dbReference>
<sequence length="179" mass="20092">MTIEINLLPWRDVRREARCRRWRGMLLGSVLLGLALGYALDTHYAARLDAQEKRLAMIARHMQALQPSLQALAEVQARRDVLDQRLVALRARLGQRGRGLALFNGLATTLMEGVTYTRLEQREDRLILKGVAASHQHIAAQLQSLRASSVFRAPSLSLVAPQASGWRFQFSVVLVEARS</sequence>
<dbReference type="OrthoDB" id="5296173at2"/>
<dbReference type="PANTHER" id="PTHR40278:SF1">
    <property type="entry name" value="DNA UTILIZATION PROTEIN HOFN"/>
    <property type="match status" value="1"/>
</dbReference>
<dbReference type="InterPro" id="IPR052534">
    <property type="entry name" value="Extracell_DNA_Util/SecSys_Comp"/>
</dbReference>
<comment type="caution">
    <text evidence="1">The sequence shown here is derived from an EMBL/GenBank/DDBJ whole genome shotgun (WGS) entry which is preliminary data.</text>
</comment>
<dbReference type="RefSeq" id="WP_141317098.1">
    <property type="nucleotide sequence ID" value="NZ_BJOC01000003.1"/>
</dbReference>
<name>A0A4Y4EVB1_9GAMM</name>
<dbReference type="AlphaFoldDB" id="A0A4Y4EVB1"/>
<organism evidence="1 2">
    <name type="scientific">Halomonas halmophila</name>
    <dbReference type="NCBI Taxonomy" id="252"/>
    <lineage>
        <taxon>Bacteria</taxon>
        <taxon>Pseudomonadati</taxon>
        <taxon>Pseudomonadota</taxon>
        <taxon>Gammaproteobacteria</taxon>
        <taxon>Oceanospirillales</taxon>
        <taxon>Halomonadaceae</taxon>
        <taxon>Halomonas</taxon>
    </lineage>
</organism>
<dbReference type="InterPro" id="IPR007813">
    <property type="entry name" value="PilN"/>
</dbReference>
<keyword evidence="2" id="KW-1185">Reference proteome</keyword>
<reference evidence="1 2" key="1">
    <citation type="submission" date="2019-06" db="EMBL/GenBank/DDBJ databases">
        <title>Whole genome shotgun sequence of Halomonas halmophila NBRC 15537.</title>
        <authorList>
            <person name="Hosoyama A."/>
            <person name="Uohara A."/>
            <person name="Ohji S."/>
            <person name="Ichikawa N."/>
        </authorList>
    </citation>
    <scope>NUCLEOTIDE SEQUENCE [LARGE SCALE GENOMIC DNA]</scope>
    <source>
        <strain evidence="1 2">NBRC 15537</strain>
    </source>
</reference>
<proteinExistence type="predicted"/>
<accession>A0A4Y4EVB1</accession>